<comment type="caution">
    <text evidence="9">The sequence shown here is derived from an EMBL/GenBank/DDBJ whole genome shotgun (WGS) entry which is preliminary data.</text>
</comment>
<dbReference type="GO" id="GO:1990130">
    <property type="term" value="C:GATOR1 complex"/>
    <property type="evidence" value="ECO:0007669"/>
    <property type="project" value="TreeGrafter"/>
</dbReference>
<reference evidence="9" key="2">
    <citation type="submission" date="2020-11" db="EMBL/GenBank/DDBJ databases">
        <title>Whole genome sequencing of Colletotrichum sp.</title>
        <authorList>
            <person name="Li H."/>
        </authorList>
    </citation>
    <scope>NUCLEOTIDE SEQUENCE</scope>
    <source>
        <strain evidence="9">CkLH20</strain>
    </source>
</reference>
<dbReference type="AlphaFoldDB" id="A0A9P6LE77"/>
<evidence type="ECO:0000256" key="1">
    <source>
        <dbReference type="ARBA" id="ARBA00010546"/>
    </source>
</evidence>
<dbReference type="OrthoDB" id="18648at2759"/>
<dbReference type="GO" id="GO:0051321">
    <property type="term" value="P:meiotic cell cycle"/>
    <property type="evidence" value="ECO:0007669"/>
    <property type="project" value="UniProtKB-UniRule"/>
</dbReference>
<sequence>MALPVLPNPANFLAVALVINRSRDGPNFVFHYPPQVLPPNAKPQNHEPADAPPDNDDILLERLNQPASLDADANTDESQQWTVGDDHLITDEGTQIVPWEHVAGFPTKDLASVLTPGRAYHKKLFQLSLDPLYCVSYPIHVPESGSWKKKKKKKGKPERAKSVRTEESAVLVDYDPSEENEATPNGADASQGDPKEEEKPDEADDKRASMTMFNLVFILNPRKHEAKELIATLYLNIIKKVNKAYKYWRKMSSLWSEILATSSLAASVQDIYEAVSQNKIAALQLDTTNGPITPSVQIPVPFYVTDLHQIGQRENRGLWLTTANSFIGEDTIDEPGFLDRNFALLLMGDEKKIIAELQADPDPSTVAMVEFARLSKPTQSFYQVGQSNILTLSQVRKYAQHFIFWRRAIAIPPLHARDIYIMSPNCDTRNLPRASLEWQRSFPLAPPLTNFLAELSYAPRPYKHFCPSKAHRPTYLAMLAWLMRGAWVTQLCTFAYVVVWPEIIYEVEHKLESDELRKADDASALLSTSGGALNGPSPLDVVDEQSDAAGEGGGGSGAATMVAHVPTMSEQVAEKARLERIAEKTQREAAEKATAHARKVLPTATDHPSTNDAPHLARMSPYIILDANKATGKDSLYLSAIGKRFKDPKVAKAWQAFWKYLNGQTALERIALQEDMKRKEAWNLLTAMSEHLLCVRHW</sequence>
<dbReference type="GO" id="GO:1904262">
    <property type="term" value="P:negative regulation of TORC1 signaling"/>
    <property type="evidence" value="ECO:0007669"/>
    <property type="project" value="TreeGrafter"/>
</dbReference>
<keyword evidence="5" id="KW-0469">Meiosis</keyword>
<feature type="region of interest" description="Disordered" evidence="7">
    <location>
        <begin position="34"/>
        <end position="57"/>
    </location>
</feature>
<dbReference type="GO" id="GO:0005774">
    <property type="term" value="C:vacuolar membrane"/>
    <property type="evidence" value="ECO:0007669"/>
    <property type="project" value="UniProtKB-SubCell"/>
</dbReference>
<accession>A0A9P6LE77</accession>
<dbReference type="PANTHER" id="PTHR13153:SF5">
    <property type="entry name" value="GATOR COMPLEX PROTEIN NPRL3"/>
    <property type="match status" value="1"/>
</dbReference>
<feature type="compositionally biased region" description="Basic and acidic residues" evidence="7">
    <location>
        <begin position="193"/>
        <end position="205"/>
    </location>
</feature>
<dbReference type="RefSeq" id="XP_038739252.1">
    <property type="nucleotide sequence ID" value="XM_038895420.1"/>
</dbReference>
<comment type="function">
    <text evidence="3 5">Mediates inactivation of the TORC1 complex in response to amino acid starvation. Required for meiotic nuclear division.</text>
</comment>
<keyword evidence="5" id="KW-0732">Signal</keyword>
<comment type="subcellular location">
    <subcellularLocation>
        <location evidence="5">Vacuole membrane</location>
        <topology evidence="5">Peripheral membrane protein</topology>
    </subcellularLocation>
</comment>
<feature type="coiled-coil region" evidence="6">
    <location>
        <begin position="568"/>
        <end position="595"/>
    </location>
</feature>
<feature type="compositionally biased region" description="Basic residues" evidence="7">
    <location>
        <begin position="147"/>
        <end position="156"/>
    </location>
</feature>
<evidence type="ECO:0000259" key="8">
    <source>
        <dbReference type="Pfam" id="PF24064"/>
    </source>
</evidence>
<dbReference type="EMBL" id="JAATWM020000064">
    <property type="protein sequence ID" value="KAF9869791.1"/>
    <property type="molecule type" value="Genomic_DNA"/>
</dbReference>
<dbReference type="PANTHER" id="PTHR13153">
    <property type="entry name" value="CGTHBA PROTEIN -14 GENE PROTEIN"/>
    <property type="match status" value="1"/>
</dbReference>
<feature type="region of interest" description="Disordered" evidence="7">
    <location>
        <begin position="145"/>
        <end position="205"/>
    </location>
</feature>
<protein>
    <recommendedName>
        <fullName evidence="2 5">Nitrogen permease regulator 3</fullName>
    </recommendedName>
    <alternativeName>
        <fullName evidence="4 5">Required for meiotic nuclear division protein 11</fullName>
    </alternativeName>
</protein>
<feature type="domain" description="GATOR1 complex protein NPRL3 C-terminal HTH" evidence="8">
    <location>
        <begin position="634"/>
        <end position="692"/>
    </location>
</feature>
<evidence type="ECO:0000256" key="2">
    <source>
        <dbReference type="ARBA" id="ARBA00017880"/>
    </source>
</evidence>
<feature type="region of interest" description="Disordered" evidence="7">
    <location>
        <begin position="527"/>
        <end position="558"/>
    </location>
</feature>
<dbReference type="GeneID" id="62168494"/>
<evidence type="ECO:0000256" key="4">
    <source>
        <dbReference type="ARBA" id="ARBA00030028"/>
    </source>
</evidence>
<organism evidence="9 10">
    <name type="scientific">Colletotrichum karsti</name>
    <dbReference type="NCBI Taxonomy" id="1095194"/>
    <lineage>
        <taxon>Eukaryota</taxon>
        <taxon>Fungi</taxon>
        <taxon>Dikarya</taxon>
        <taxon>Ascomycota</taxon>
        <taxon>Pezizomycotina</taxon>
        <taxon>Sordariomycetes</taxon>
        <taxon>Hypocreomycetidae</taxon>
        <taxon>Glomerellales</taxon>
        <taxon>Glomerellaceae</taxon>
        <taxon>Colletotrichum</taxon>
        <taxon>Colletotrichum boninense species complex</taxon>
    </lineage>
</organism>
<name>A0A9P6LE77_9PEZI</name>
<evidence type="ECO:0000313" key="10">
    <source>
        <dbReference type="Proteomes" id="UP000781932"/>
    </source>
</evidence>
<gene>
    <name evidence="9" type="ORF">CkaCkLH20_12708</name>
</gene>
<dbReference type="Pfam" id="PF03666">
    <property type="entry name" value="NPR3"/>
    <property type="match status" value="2"/>
</dbReference>
<dbReference type="GO" id="GO:0038202">
    <property type="term" value="P:TORC1 signaling"/>
    <property type="evidence" value="ECO:0007669"/>
    <property type="project" value="TreeGrafter"/>
</dbReference>
<evidence type="ECO:0000256" key="6">
    <source>
        <dbReference type="SAM" id="Coils"/>
    </source>
</evidence>
<keyword evidence="10" id="KW-1185">Reference proteome</keyword>
<proteinExistence type="inferred from homology"/>
<feature type="compositionally biased region" description="Basic and acidic residues" evidence="7">
    <location>
        <begin position="157"/>
        <end position="167"/>
    </location>
</feature>
<dbReference type="InterPro" id="IPR056603">
    <property type="entry name" value="HTH_NPRL3"/>
</dbReference>
<dbReference type="Pfam" id="PF24064">
    <property type="entry name" value="HTH_NPRL3"/>
    <property type="match status" value="1"/>
</dbReference>
<dbReference type="InterPro" id="IPR005365">
    <property type="entry name" value="Npr3"/>
</dbReference>
<evidence type="ECO:0000313" key="9">
    <source>
        <dbReference type="EMBL" id="KAF9869791.1"/>
    </source>
</evidence>
<evidence type="ECO:0000256" key="3">
    <source>
        <dbReference type="ARBA" id="ARBA00025376"/>
    </source>
</evidence>
<evidence type="ECO:0000256" key="5">
    <source>
        <dbReference type="RuleBase" id="RU368069"/>
    </source>
</evidence>
<dbReference type="GO" id="GO:0010508">
    <property type="term" value="P:positive regulation of autophagy"/>
    <property type="evidence" value="ECO:0007669"/>
    <property type="project" value="TreeGrafter"/>
</dbReference>
<comment type="similarity">
    <text evidence="1 5">Belongs to the NPR3 family.</text>
</comment>
<dbReference type="Proteomes" id="UP000781932">
    <property type="component" value="Unassembled WGS sequence"/>
</dbReference>
<keyword evidence="6" id="KW-0175">Coiled coil</keyword>
<dbReference type="GO" id="GO:0034198">
    <property type="term" value="P:cellular response to amino acid starvation"/>
    <property type="evidence" value="ECO:0007669"/>
    <property type="project" value="TreeGrafter"/>
</dbReference>
<evidence type="ECO:0000256" key="7">
    <source>
        <dbReference type="SAM" id="MobiDB-lite"/>
    </source>
</evidence>
<reference evidence="9" key="1">
    <citation type="submission" date="2020-03" db="EMBL/GenBank/DDBJ databases">
        <authorList>
            <person name="He L."/>
        </authorList>
    </citation>
    <scope>NUCLEOTIDE SEQUENCE</scope>
    <source>
        <strain evidence="9">CkLH20</strain>
    </source>
</reference>